<gene>
    <name evidence="2" type="ORF">AS28_06727</name>
</gene>
<protein>
    <submittedName>
        <fullName evidence="2">Alstrom syndrome protein 1</fullName>
    </submittedName>
</protein>
<feature type="compositionally biased region" description="Polar residues" evidence="1">
    <location>
        <begin position="17"/>
        <end position="28"/>
    </location>
</feature>
<proteinExistence type="predicted"/>
<sequence>PIATTPPRRGWKEESLSRSSSETQASVTSGISLGEAICQKTAINSRIESWYQLPAEVDASHLTAASETKLGLTCDRNDLTEFPTLEEGVLPSAEVSRRQSPGDTAHGLLLDIQDSQFSPCLPLLMYSTRGQRFSDEMLLQQSEMDFIPLRGVPDVSGASEEHSKPSHIREAVSLTQAESPSDAPSDCFALSQHPLPFRHVEPCDASCSGFLSQQTSFSGQLLANKEANEDCKNDTNEKALIPQTSDSLANSTSKLMLTEANRLSQMEASLTKQSCGTSVKDKLFSRDSNVPVTVFKLSEKEKGLLRHDEFSSSENSSCKTALTKNSEKRETEMQKEKVKMAESESEGSMRQLEKL</sequence>
<dbReference type="GO" id="GO:0005814">
    <property type="term" value="C:centriole"/>
    <property type="evidence" value="ECO:0007669"/>
    <property type="project" value="TreeGrafter"/>
</dbReference>
<accession>A0A093NL88</accession>
<dbReference type="GO" id="GO:0046599">
    <property type="term" value="P:regulation of centriole replication"/>
    <property type="evidence" value="ECO:0007669"/>
    <property type="project" value="TreeGrafter"/>
</dbReference>
<feature type="compositionally biased region" description="Basic and acidic residues" evidence="1">
    <location>
        <begin position="325"/>
        <end position="342"/>
    </location>
</feature>
<dbReference type="PANTHER" id="PTHR21553">
    <property type="entry name" value="ALMS1-RELATED"/>
    <property type="match status" value="1"/>
</dbReference>
<feature type="region of interest" description="Disordered" evidence="1">
    <location>
        <begin position="307"/>
        <end position="355"/>
    </location>
</feature>
<dbReference type="Proteomes" id="UP000054081">
    <property type="component" value="Unassembled WGS sequence"/>
</dbReference>
<feature type="compositionally biased region" description="Polar residues" evidence="1">
    <location>
        <begin position="312"/>
        <end position="324"/>
    </location>
</feature>
<dbReference type="EMBL" id="KL224846">
    <property type="protein sequence ID" value="KFW64921.1"/>
    <property type="molecule type" value="Genomic_DNA"/>
</dbReference>
<evidence type="ECO:0000256" key="1">
    <source>
        <dbReference type="SAM" id="MobiDB-lite"/>
    </source>
</evidence>
<keyword evidence="3" id="KW-1185">Reference proteome</keyword>
<reference evidence="2 3" key="1">
    <citation type="submission" date="2014-04" db="EMBL/GenBank/DDBJ databases">
        <title>Genome evolution of avian class.</title>
        <authorList>
            <person name="Zhang G."/>
            <person name="Li C."/>
        </authorList>
    </citation>
    <scope>NUCLEOTIDE SEQUENCE [LARGE SCALE GENOMIC DNA]</scope>
    <source>
        <strain evidence="2">BGI_AS28</strain>
    </source>
</reference>
<name>A0A093NL88_PYGAD</name>
<dbReference type="GO" id="GO:0005829">
    <property type="term" value="C:cytosol"/>
    <property type="evidence" value="ECO:0007669"/>
    <property type="project" value="TreeGrafter"/>
</dbReference>
<dbReference type="GO" id="GO:0008017">
    <property type="term" value="F:microtubule binding"/>
    <property type="evidence" value="ECO:0007669"/>
    <property type="project" value="TreeGrafter"/>
</dbReference>
<dbReference type="AlphaFoldDB" id="A0A093NL88"/>
<dbReference type="STRING" id="9238.A0A093NL88"/>
<feature type="region of interest" description="Disordered" evidence="1">
    <location>
        <begin position="1"/>
        <end position="28"/>
    </location>
</feature>
<organism evidence="2 3">
    <name type="scientific">Pygoscelis adeliae</name>
    <name type="common">Adelie penguin</name>
    <dbReference type="NCBI Taxonomy" id="9238"/>
    <lineage>
        <taxon>Eukaryota</taxon>
        <taxon>Metazoa</taxon>
        <taxon>Chordata</taxon>
        <taxon>Craniata</taxon>
        <taxon>Vertebrata</taxon>
        <taxon>Euteleostomi</taxon>
        <taxon>Archelosauria</taxon>
        <taxon>Archosauria</taxon>
        <taxon>Dinosauria</taxon>
        <taxon>Saurischia</taxon>
        <taxon>Theropoda</taxon>
        <taxon>Coelurosauria</taxon>
        <taxon>Aves</taxon>
        <taxon>Neognathae</taxon>
        <taxon>Neoaves</taxon>
        <taxon>Aequornithes</taxon>
        <taxon>Sphenisciformes</taxon>
        <taxon>Spheniscidae</taxon>
        <taxon>Pygoscelis</taxon>
    </lineage>
</organism>
<feature type="non-terminal residue" evidence="2">
    <location>
        <position position="355"/>
    </location>
</feature>
<evidence type="ECO:0000313" key="3">
    <source>
        <dbReference type="Proteomes" id="UP000054081"/>
    </source>
</evidence>
<feature type="non-terminal residue" evidence="2">
    <location>
        <position position="1"/>
    </location>
</feature>
<evidence type="ECO:0000313" key="2">
    <source>
        <dbReference type="EMBL" id="KFW64921.1"/>
    </source>
</evidence>
<dbReference type="GO" id="GO:0005813">
    <property type="term" value="C:centrosome"/>
    <property type="evidence" value="ECO:0007669"/>
    <property type="project" value="TreeGrafter"/>
</dbReference>
<dbReference type="PANTHER" id="PTHR21553:SF22">
    <property type="entry name" value="CENTROSOME-ASSOCIATED PROTEIN ALMS1"/>
    <property type="match status" value="1"/>
</dbReference>